<accession>A0ABZ2U3Y3</accession>
<dbReference type="NCBIfam" id="TIGR01891">
    <property type="entry name" value="amidohydrolases"/>
    <property type="match status" value="1"/>
</dbReference>
<dbReference type="InterPro" id="IPR036264">
    <property type="entry name" value="Bact_exopeptidase_dim_dom"/>
</dbReference>
<gene>
    <name evidence="2" type="ORF">RVF87_04965</name>
</gene>
<keyword evidence="3" id="KW-1185">Reference proteome</keyword>
<dbReference type="Pfam" id="PF01546">
    <property type="entry name" value="Peptidase_M20"/>
    <property type="match status" value="1"/>
</dbReference>
<dbReference type="Pfam" id="PF07687">
    <property type="entry name" value="M20_dimer"/>
    <property type="match status" value="1"/>
</dbReference>
<protein>
    <submittedName>
        <fullName evidence="2">Amidohydrolase</fullName>
    </submittedName>
</protein>
<dbReference type="PANTHER" id="PTHR11014:SF63">
    <property type="entry name" value="METALLOPEPTIDASE, PUTATIVE (AFU_ORTHOLOGUE AFUA_6G09600)-RELATED"/>
    <property type="match status" value="1"/>
</dbReference>
<dbReference type="SUPFAM" id="SSF53187">
    <property type="entry name" value="Zn-dependent exopeptidases"/>
    <property type="match status" value="1"/>
</dbReference>
<dbReference type="RefSeq" id="WP_066168936.1">
    <property type="nucleotide sequence ID" value="NZ_CP136137.1"/>
</dbReference>
<dbReference type="InterPro" id="IPR002933">
    <property type="entry name" value="Peptidase_M20"/>
</dbReference>
<dbReference type="Gene3D" id="3.40.630.10">
    <property type="entry name" value="Zn peptidases"/>
    <property type="match status" value="1"/>
</dbReference>
<dbReference type="PANTHER" id="PTHR11014">
    <property type="entry name" value="PEPTIDASE M20 FAMILY MEMBER"/>
    <property type="match status" value="1"/>
</dbReference>
<dbReference type="SUPFAM" id="SSF55031">
    <property type="entry name" value="Bacterial exopeptidase dimerisation domain"/>
    <property type="match status" value="1"/>
</dbReference>
<evidence type="ECO:0000313" key="2">
    <source>
        <dbReference type="EMBL" id="WYY08428.1"/>
    </source>
</evidence>
<proteinExistence type="predicted"/>
<dbReference type="PIRSF" id="PIRSF005962">
    <property type="entry name" value="Pept_M20D_amidohydro"/>
    <property type="match status" value="1"/>
</dbReference>
<dbReference type="InterPro" id="IPR011650">
    <property type="entry name" value="Peptidase_M20_dimer"/>
</dbReference>
<evidence type="ECO:0000313" key="3">
    <source>
        <dbReference type="Proteomes" id="UP001479933"/>
    </source>
</evidence>
<organism evidence="2 3">
    <name type="scientific">Gordonia hydrophobica</name>
    <dbReference type="NCBI Taxonomy" id="40516"/>
    <lineage>
        <taxon>Bacteria</taxon>
        <taxon>Bacillati</taxon>
        <taxon>Actinomycetota</taxon>
        <taxon>Actinomycetes</taxon>
        <taxon>Mycobacteriales</taxon>
        <taxon>Gordoniaceae</taxon>
        <taxon>Gordonia</taxon>
    </lineage>
</organism>
<sequence>MWGVSTLPEIASGQHPADPLPADLIADVAAVIDEDAERLVDMFKDIHRNPELGFAEVRTARIVELGLQNLGFDITKGIGTTGIAAIYRNGDGPVVMYRADMDANAVEEETGLDYASDVRVTREDGTEVPVAHMCGHDAHVTWMLGMANALISVKDRWSGTLVLIGQPAEEPITGAKAMVDDGLYNFIPKPDVFIGMHTAPGPVGVVVSSPGPRMAGTDQVDIVFHGVGGHGSMPQRAKDPVLMAAMAVVEFQTIVSRMIDPQQTAVLTVGSIQAGADNNVIPSEALVKANLRWYDPAVRETMLTAVKSVSEGIARTYGMPEDQMPEIIMKGGSSPLVNSTELAEQMAVSLGAVLGEENIVTDLPRATGSEDVQLLKGPYPDMPFNYLLVGIADPEVYAAARARGEDFPFSPHNPNYIVDLAAIPHGAKVAAYAMLGLLNVPA</sequence>
<dbReference type="InterPro" id="IPR017439">
    <property type="entry name" value="Amidohydrolase"/>
</dbReference>
<feature type="domain" description="Peptidase M20 dimerisation" evidence="1">
    <location>
        <begin position="219"/>
        <end position="310"/>
    </location>
</feature>
<dbReference type="EMBL" id="CP136137">
    <property type="protein sequence ID" value="WYY08428.1"/>
    <property type="molecule type" value="Genomic_DNA"/>
</dbReference>
<name>A0ABZ2U3Y3_9ACTN</name>
<dbReference type="Proteomes" id="UP001479933">
    <property type="component" value="Chromosome"/>
</dbReference>
<evidence type="ECO:0000259" key="1">
    <source>
        <dbReference type="Pfam" id="PF07687"/>
    </source>
</evidence>
<reference evidence="2 3" key="1">
    <citation type="journal article" date="2023" name="Virus Evol.">
        <title>Computational host range prediction-The good, the bad, and the ugly.</title>
        <authorList>
            <person name="Howell A.A."/>
            <person name="Versoza C.J."/>
            <person name="Pfeifer S.P."/>
        </authorList>
    </citation>
    <scope>NUCLEOTIDE SEQUENCE [LARGE SCALE GENOMIC DNA]</scope>
    <source>
        <strain evidence="2 3">1610/1b</strain>
    </source>
</reference>
<dbReference type="Gene3D" id="3.30.70.360">
    <property type="match status" value="1"/>
</dbReference>